<dbReference type="InterPro" id="IPR000167">
    <property type="entry name" value="Dehydrin"/>
</dbReference>
<feature type="compositionally biased region" description="Low complexity" evidence="3">
    <location>
        <begin position="62"/>
        <end position="71"/>
    </location>
</feature>
<dbReference type="PANTHER" id="PTHR33346">
    <property type="entry name" value="DEHYDRIN XERO 2-RELATED"/>
    <property type="match status" value="1"/>
</dbReference>
<feature type="compositionally biased region" description="Low complexity" evidence="3">
    <location>
        <begin position="132"/>
        <end position="146"/>
    </location>
</feature>
<keyword evidence="5" id="KW-1185">Reference proteome</keyword>
<dbReference type="EMBL" id="JBBPBN010000036">
    <property type="protein sequence ID" value="KAK9001502.1"/>
    <property type="molecule type" value="Genomic_DNA"/>
</dbReference>
<dbReference type="Pfam" id="PF00257">
    <property type="entry name" value="Dehydrin"/>
    <property type="match status" value="1"/>
</dbReference>
<feature type="compositionally biased region" description="Basic and acidic residues" evidence="3">
    <location>
        <begin position="112"/>
        <end position="126"/>
    </location>
</feature>
<evidence type="ECO:0000256" key="1">
    <source>
        <dbReference type="ARBA" id="ARBA00008403"/>
    </source>
</evidence>
<feature type="region of interest" description="Disordered" evidence="3">
    <location>
        <begin position="1"/>
        <end position="29"/>
    </location>
</feature>
<accession>A0ABR2QLE9</accession>
<dbReference type="PROSITE" id="PS00315">
    <property type="entry name" value="DEHYDRIN_1"/>
    <property type="match status" value="1"/>
</dbReference>
<evidence type="ECO:0000256" key="2">
    <source>
        <dbReference type="RuleBase" id="RU003995"/>
    </source>
</evidence>
<evidence type="ECO:0000313" key="4">
    <source>
        <dbReference type="EMBL" id="KAK9001502.1"/>
    </source>
</evidence>
<dbReference type="Proteomes" id="UP001396334">
    <property type="component" value="Unassembled WGS sequence"/>
</dbReference>
<dbReference type="InterPro" id="IPR030513">
    <property type="entry name" value="Dehydrin_CS"/>
</dbReference>
<protein>
    <submittedName>
        <fullName evidence="4">Uncharacterized protein</fullName>
    </submittedName>
</protein>
<gene>
    <name evidence="4" type="ORF">V6N11_083284</name>
</gene>
<dbReference type="PANTHER" id="PTHR33346:SF5">
    <property type="entry name" value="DEHYDRIN LEA-RELATED"/>
    <property type="match status" value="1"/>
</dbReference>
<comment type="similarity">
    <text evidence="1 2">Belongs to the plant dehydrin family.</text>
</comment>
<sequence>MADLRDEHGNPIQLTDGHGNPVQLTDEHGNPVYVTGVATKHPGTTAMLSGLMGHDTGFAAYQPQEQLQRQPQQPPSLGASGGEKIQRSNSSSSSSSSSEDDGKGGRRKKGLKEKVKEKLSGVKFPEEEQSGTKTEATKNTYTTTTTLGQHPHGHDAAYTTTTTPGQHPHSHDADRHEKKSVMEKIKEKLPGHHGPKH</sequence>
<evidence type="ECO:0000256" key="3">
    <source>
        <dbReference type="SAM" id="MobiDB-lite"/>
    </source>
</evidence>
<dbReference type="PROSITE" id="PS00823">
    <property type="entry name" value="DEHYDRIN_2"/>
    <property type="match status" value="1"/>
</dbReference>
<evidence type="ECO:0000313" key="5">
    <source>
        <dbReference type="Proteomes" id="UP001396334"/>
    </source>
</evidence>
<feature type="compositionally biased region" description="Low complexity" evidence="3">
    <location>
        <begin position="88"/>
        <end position="97"/>
    </location>
</feature>
<organism evidence="4 5">
    <name type="scientific">Hibiscus sabdariffa</name>
    <name type="common">roselle</name>
    <dbReference type="NCBI Taxonomy" id="183260"/>
    <lineage>
        <taxon>Eukaryota</taxon>
        <taxon>Viridiplantae</taxon>
        <taxon>Streptophyta</taxon>
        <taxon>Embryophyta</taxon>
        <taxon>Tracheophyta</taxon>
        <taxon>Spermatophyta</taxon>
        <taxon>Magnoliopsida</taxon>
        <taxon>eudicotyledons</taxon>
        <taxon>Gunneridae</taxon>
        <taxon>Pentapetalae</taxon>
        <taxon>rosids</taxon>
        <taxon>malvids</taxon>
        <taxon>Malvales</taxon>
        <taxon>Malvaceae</taxon>
        <taxon>Malvoideae</taxon>
        <taxon>Hibiscus</taxon>
    </lineage>
</organism>
<feature type="region of interest" description="Disordered" evidence="3">
    <location>
        <begin position="59"/>
        <end position="197"/>
    </location>
</feature>
<reference evidence="4 5" key="1">
    <citation type="journal article" date="2024" name="G3 (Bethesda)">
        <title>Genome assembly of Hibiscus sabdariffa L. provides insights into metabolisms of medicinal natural products.</title>
        <authorList>
            <person name="Kim T."/>
        </authorList>
    </citation>
    <scope>NUCLEOTIDE SEQUENCE [LARGE SCALE GENOMIC DNA]</scope>
    <source>
        <strain evidence="4">TK-2024</strain>
        <tissue evidence="4">Old leaves</tissue>
    </source>
</reference>
<comment type="caution">
    <text evidence="4">The sequence shown here is derived from an EMBL/GenBank/DDBJ whole genome shotgun (WGS) entry which is preliminary data.</text>
</comment>
<name>A0ABR2QLE9_9ROSI</name>
<proteinExistence type="inferred from homology"/>
<feature type="compositionally biased region" description="Basic and acidic residues" evidence="3">
    <location>
        <begin position="169"/>
        <end position="190"/>
    </location>
</feature>